<dbReference type="EMBL" id="JGVR01000015">
    <property type="protein sequence ID" value="KEZ18545.1"/>
    <property type="molecule type" value="Genomic_DNA"/>
</dbReference>
<feature type="signal peptide" evidence="1">
    <location>
        <begin position="1"/>
        <end position="19"/>
    </location>
</feature>
<organism evidence="2 3">
    <name type="scientific">Sphingobium yanoikuyae</name>
    <name type="common">Sphingomonas yanoikuyae</name>
    <dbReference type="NCBI Taxonomy" id="13690"/>
    <lineage>
        <taxon>Bacteria</taxon>
        <taxon>Pseudomonadati</taxon>
        <taxon>Pseudomonadota</taxon>
        <taxon>Alphaproteobacteria</taxon>
        <taxon>Sphingomonadales</taxon>
        <taxon>Sphingomonadaceae</taxon>
        <taxon>Sphingobium</taxon>
    </lineage>
</organism>
<dbReference type="InterPro" id="IPR019660">
    <property type="entry name" value="Put_sensory_transdc_reg_YbjN"/>
</dbReference>
<dbReference type="STRING" id="13690.AX777_05210"/>
<protein>
    <recommendedName>
        <fullName evidence="4">YbjN domain-containing protein</fullName>
    </recommendedName>
</protein>
<sequence>MRAWWLVPALMMMAGAADAATPTTDCAVNMICASRPQSVVDALQAAGYKAALTKSKSTGNPMIESAASGYNFTIYFYGCEETKDCNSLQFGINFADDGGNTVELANKWNQSKRFIQMSLADDKTLDVSYDVSTIGGLNQENFADVVDWWAVMLGELSKFFKENPAPTLKK</sequence>
<accession>A0A084EKQ3</accession>
<dbReference type="eggNOG" id="ENOG50333ZI">
    <property type="taxonomic scope" value="Bacteria"/>
</dbReference>
<gene>
    <name evidence="2" type="ORF">CP98_02575</name>
</gene>
<evidence type="ECO:0000313" key="3">
    <source>
        <dbReference type="Proteomes" id="UP000028534"/>
    </source>
</evidence>
<feature type="chain" id="PRO_5001774473" description="YbjN domain-containing protein" evidence="1">
    <location>
        <begin position="20"/>
        <end position="170"/>
    </location>
</feature>
<evidence type="ECO:0000256" key="1">
    <source>
        <dbReference type="SAM" id="SignalP"/>
    </source>
</evidence>
<dbReference type="RefSeq" id="WP_037519908.1">
    <property type="nucleotide sequence ID" value="NZ_JGVR01000015.1"/>
</dbReference>
<proteinExistence type="predicted"/>
<dbReference type="AlphaFoldDB" id="A0A084EKQ3"/>
<evidence type="ECO:0008006" key="4">
    <source>
        <dbReference type="Google" id="ProtNLM"/>
    </source>
</evidence>
<dbReference type="PATRIC" id="fig|13690.10.peg.2641"/>
<name>A0A084EKQ3_SPHYA</name>
<comment type="caution">
    <text evidence="2">The sequence shown here is derived from an EMBL/GenBank/DDBJ whole genome shotgun (WGS) entry which is preliminary data.</text>
</comment>
<keyword evidence="1" id="KW-0732">Signal</keyword>
<evidence type="ECO:0000313" key="2">
    <source>
        <dbReference type="EMBL" id="KEZ18545.1"/>
    </source>
</evidence>
<reference evidence="2 3" key="1">
    <citation type="submission" date="2014-03" db="EMBL/GenBank/DDBJ databases">
        <title>Genome sequence of Sphingobium yanoikuyae B1.</title>
        <authorList>
            <person name="Gan H.M."/>
            <person name="Gan H.Y."/>
            <person name="Savka M.A."/>
        </authorList>
    </citation>
    <scope>NUCLEOTIDE SEQUENCE [LARGE SCALE GENOMIC DNA]</scope>
    <source>
        <strain evidence="2 3">B1</strain>
    </source>
</reference>
<dbReference type="Pfam" id="PF10722">
    <property type="entry name" value="YbjN"/>
    <property type="match status" value="1"/>
</dbReference>
<dbReference type="CDD" id="cd17511">
    <property type="entry name" value="YbjN_AmyR-like"/>
    <property type="match status" value="1"/>
</dbReference>
<dbReference type="Proteomes" id="UP000028534">
    <property type="component" value="Unassembled WGS sequence"/>
</dbReference>